<evidence type="ECO:0000313" key="2">
    <source>
        <dbReference type="EMBL" id="MUG47689.1"/>
    </source>
</evidence>
<feature type="transmembrane region" description="Helical" evidence="1">
    <location>
        <begin position="132"/>
        <end position="155"/>
    </location>
</feature>
<feature type="transmembrane region" description="Helical" evidence="1">
    <location>
        <begin position="102"/>
        <end position="126"/>
    </location>
</feature>
<dbReference type="OrthoDB" id="2583154at2"/>
<dbReference type="AlphaFoldDB" id="A0A7X2Z6I1"/>
<evidence type="ECO:0000256" key="1">
    <source>
        <dbReference type="SAM" id="Phobius"/>
    </source>
</evidence>
<feature type="transmembrane region" description="Helical" evidence="1">
    <location>
        <begin position="167"/>
        <end position="186"/>
    </location>
</feature>
<dbReference type="Proteomes" id="UP000447876">
    <property type="component" value="Unassembled WGS sequence"/>
</dbReference>
<gene>
    <name evidence="2" type="ORF">GNP95_22305</name>
</gene>
<comment type="caution">
    <text evidence="2">The sequence shown here is derived from an EMBL/GenBank/DDBJ whole genome shotgun (WGS) entry which is preliminary data.</text>
</comment>
<name>A0A7X2Z6I1_9BACL</name>
<protein>
    <submittedName>
        <fullName evidence="2">ABC transporter permease subunit</fullName>
    </submittedName>
</protein>
<feature type="transmembrane region" description="Helical" evidence="1">
    <location>
        <begin position="21"/>
        <end position="39"/>
    </location>
</feature>
<dbReference type="GO" id="GO:0140359">
    <property type="term" value="F:ABC-type transporter activity"/>
    <property type="evidence" value="ECO:0007669"/>
    <property type="project" value="InterPro"/>
</dbReference>
<keyword evidence="1" id="KW-1133">Transmembrane helix</keyword>
<feature type="transmembrane region" description="Helical" evidence="1">
    <location>
        <begin position="51"/>
        <end position="69"/>
    </location>
</feature>
<dbReference type="Pfam" id="PF12679">
    <property type="entry name" value="ABC2_membrane_2"/>
    <property type="match status" value="1"/>
</dbReference>
<keyword evidence="1" id="KW-0472">Membrane</keyword>
<dbReference type="EMBL" id="WNZW01000015">
    <property type="protein sequence ID" value="MUG47689.1"/>
    <property type="molecule type" value="Genomic_DNA"/>
</dbReference>
<feature type="transmembrane region" description="Helical" evidence="1">
    <location>
        <begin position="215"/>
        <end position="236"/>
    </location>
</feature>
<organism evidence="2 3">
    <name type="scientific">Paenibacillus woosongensis</name>
    <dbReference type="NCBI Taxonomy" id="307580"/>
    <lineage>
        <taxon>Bacteria</taxon>
        <taxon>Bacillati</taxon>
        <taxon>Bacillota</taxon>
        <taxon>Bacilli</taxon>
        <taxon>Bacillales</taxon>
        <taxon>Paenibacillaceae</taxon>
        <taxon>Paenibacillus</taxon>
    </lineage>
</organism>
<reference evidence="2 3" key="1">
    <citation type="submission" date="2019-11" db="EMBL/GenBank/DDBJ databases">
        <title>Draft genome sequences of five Paenibacillus species of dairy origin.</title>
        <authorList>
            <person name="Olajide A.M."/>
            <person name="Chen S."/>
            <person name="Lapointe G."/>
        </authorList>
    </citation>
    <scope>NUCLEOTIDE SEQUENCE [LARGE SCALE GENOMIC DNA]</scope>
    <source>
        <strain evidence="2 3">12CR55</strain>
    </source>
</reference>
<dbReference type="GO" id="GO:0005886">
    <property type="term" value="C:plasma membrane"/>
    <property type="evidence" value="ECO:0007669"/>
    <property type="project" value="UniProtKB-SubCell"/>
</dbReference>
<sequence>MMASIIYLTGEELRKLFRGGKLKVLLTLSFLIGVIFVLIGERVGLSGNLPVTALELLLAVVLPLFMVSLGSDLMAGEFKNGTIKNALKLPVSRGTLFMGKTLAGWTAGGLIVLSVFIPTFFGNIVLRGMSALSTLGVTMAEVVGAILFCGLLVVLANSVSLWTGSGGVGMVVGIVLWMTMGVVGFFQPQLNRFFLTDFADWLHPLLYRGDFGPSVTALLFMTAYYIMGIITGLLAFQKKEV</sequence>
<dbReference type="RefSeq" id="WP_155613063.1">
    <property type="nucleotide sequence ID" value="NZ_WNZW01000015.1"/>
</dbReference>
<accession>A0A7X2Z6I1</accession>
<proteinExistence type="predicted"/>
<keyword evidence="1" id="KW-0812">Transmembrane</keyword>
<evidence type="ECO:0000313" key="3">
    <source>
        <dbReference type="Proteomes" id="UP000447876"/>
    </source>
</evidence>